<evidence type="ECO:0000259" key="4">
    <source>
        <dbReference type="Pfam" id="PF20220"/>
    </source>
</evidence>
<feature type="coiled-coil region" evidence="1">
    <location>
        <begin position="1276"/>
        <end position="1303"/>
    </location>
</feature>
<dbReference type="KEGG" id="gbc:GbCGDNIH3_7145"/>
<proteinExistence type="predicted"/>
<accession>A0AAN0RD11</accession>
<sequence>MAGSWTSHGGWSVLCPWHRSDGRASVRNLTHYGDTTMLPSVEKELNESRRDALVSAYLHMVAPSGPRASSWDGTLDGLYQYLLIDPGVSDEVQTSRVAQAIASLQQYLTRIANGLEAGRGPMDATTIAAWRSADSQYSVWAAGAEVQNYPENYIASATRLQKSHYFEELENTLNQNCLDPDRVQDAVLAYLNEFEAVSNLYVLSGYIDSVPFSKAVYYFIGRTTSRPYRYYVRRMDLSANQASSQKLPVTPNCWSDWEPVALPLTSDAVIEHTISPVFYNGRLYVAWVERDPTELKGSDNKRTGQHVYSMKFGYARHDGTWSAPHVASLRFSTNGTPEAITERWVINDANIDLKNIRLLAMSAFADGQSKGGRENPSGYLMLGAFLAGDVDAQGSLKTYAYLYCDHMFNDHELSAETRKLLYSRYIDAGADHKCLQFPVYERETAISKIERDPAEEAEFINDSEHTNWVSKIVDPSLEAGGSIIRLENGGRTLKVQMKLGSAFQNIYSFPKSADKTEGKEYLSFRSGEDSCLRLSYGDDDRYAFVETKLIADLAHYEDYDYTSGSWTLWVNPTENDKELDFHLLTTEDNQDILYLKEDGKIVLASLETDPSGFIDLSGKKIQKVEYNSLKNTTSDIMDQLLAKNKLVVTVTRENIRKNILVLDDIAALARARKFRKDVSVALRSGTTACLQIGSEAFKLSEGLSEEITHEISETNIFGSLSDPYVMICLRVRWRYVDRLTKEETEIASDVWKWYRVYLNIPNVTFSEWIPQIRSRKDPKRGLVQYLHFGNDQTLPTPTRLNTTFVHKLVERTSLGLDSLFDYDLQADTTLEGGLDNESSSAMDFHGANGLYFWELFFHLPFLVASRFASEQQFDHARTWLRYLFDPARRATDTVPAYWNVKPLLEDDNGDLSRLVADPLDADAHAYAHPVVYRKAVFHAYVATLISEGDSWYRQLTRDGLTQARLCYAQASDLLGPRPDVTLSSGWSPAPLGELARTNNTALRAYEATLDSSTIPVLRGEDASYLRLADNGAFHAPLNARLLTQWDGLDVRLYNLRHGLTLDGKPLSLPLYDAAADPVALLTQRARSGATAASGGGLQPMVPPYRFSAMLARAYNAVGTLTRFGDGLLSLLERSDRASQEELAQQQLMDMSSYTLALQKQAIDGLAADRTALQASRAVTQQRHEHYLALFQENISSTELFVMDANSAARVILDVVQDLGSASGALRMLPNIFGFSDGGSRYEGATEAVAYGLTISAQQTSLLADRLATTENYRRRQQDWQIQYLQAEAELAALDRQIEALAIRETSARTSLDQAQAQQVQTQTMLTFLHARFTQAALYQWLNGQLAALYYRAYDAVVSTCLAAQACWQYEMGDRTTTFIQSGTWNDHYRGLQVGETLLLNLHQMEAAYLVRNERRLSIVRTLSLKDHLENAFEKQKDDGQFIFEISEDLLDLDYPGHYLRQIKTLTVTLPTLIGPYQNVKATLTQTYSATLLAPHPDGVTFMRTGQGNGNDVMVNWRPSQTVALSSGYNDSGTFELRLDDERYLPFEGTGAVSRWVLTFPRAKPETLDNNKILPADTQQRLLLDNLDDVLVQIHYTACDGGPDFAHNVKVGLAKAPAVPNP</sequence>
<dbReference type="Pfam" id="PF18413">
    <property type="entry name" value="Neuraminidase"/>
    <property type="match status" value="1"/>
</dbReference>
<feature type="domain" description="ABC toxin N-terminal" evidence="4">
    <location>
        <begin position="44"/>
        <end position="170"/>
    </location>
</feature>
<gene>
    <name evidence="5" type="ORF">GbCGDNIH3_7145</name>
</gene>
<organism evidence="5 6">
    <name type="scientific">Granulibacter bethesdensis</name>
    <dbReference type="NCBI Taxonomy" id="364410"/>
    <lineage>
        <taxon>Bacteria</taxon>
        <taxon>Pseudomonadati</taxon>
        <taxon>Pseudomonadota</taxon>
        <taxon>Alphaproteobacteria</taxon>
        <taxon>Acetobacterales</taxon>
        <taxon>Acetobacteraceae</taxon>
        <taxon>Granulibacter</taxon>
    </lineage>
</organism>
<keyword evidence="1" id="KW-0175">Coiled coil</keyword>
<evidence type="ECO:0000256" key="1">
    <source>
        <dbReference type="SAM" id="Coils"/>
    </source>
</evidence>
<dbReference type="InterPro" id="IPR040840">
    <property type="entry name" value="TcA_TcB_BD"/>
</dbReference>
<name>A0AAN0RD11_9PROT</name>
<dbReference type="Pfam" id="PF18276">
    <property type="entry name" value="TcA_TcB_BD"/>
    <property type="match status" value="1"/>
</dbReference>
<dbReference type="Proteomes" id="UP000019438">
    <property type="component" value="Chromosome"/>
</dbReference>
<evidence type="ECO:0000313" key="5">
    <source>
        <dbReference type="EMBL" id="AHJ62552.1"/>
    </source>
</evidence>
<feature type="domain" description="Neuraminidase-like" evidence="3">
    <location>
        <begin position="200"/>
        <end position="333"/>
    </location>
</feature>
<evidence type="ECO:0000259" key="3">
    <source>
        <dbReference type="Pfam" id="PF18413"/>
    </source>
</evidence>
<evidence type="ECO:0000313" key="6">
    <source>
        <dbReference type="Proteomes" id="UP000019438"/>
    </source>
</evidence>
<evidence type="ECO:0000259" key="2">
    <source>
        <dbReference type="Pfam" id="PF18276"/>
    </source>
</evidence>
<dbReference type="InterPro" id="IPR041079">
    <property type="entry name" value="Neuraminidase-like"/>
</dbReference>
<protein>
    <submittedName>
        <fullName evidence="5">Insecticidal toxin complex protein TccB</fullName>
    </submittedName>
</protein>
<dbReference type="InterPro" id="IPR046839">
    <property type="entry name" value="ABC_toxin_N"/>
</dbReference>
<dbReference type="EMBL" id="CP003181">
    <property type="protein sequence ID" value="AHJ62552.1"/>
    <property type="molecule type" value="Genomic_DNA"/>
</dbReference>
<dbReference type="Pfam" id="PF20220">
    <property type="entry name" value="ABC_toxin_N"/>
    <property type="match status" value="1"/>
</dbReference>
<feature type="domain" description="Tc toxin complex TcA C-terminal TcB-binding" evidence="2">
    <location>
        <begin position="1295"/>
        <end position="1597"/>
    </location>
</feature>
<reference evidence="6" key="1">
    <citation type="submission" date="2012-06" db="EMBL/GenBank/DDBJ databases">
        <title>Genome analysis of multiple Granulibacter bethesdensis isolates demonstrates substantial genome diversity.</title>
        <authorList>
            <person name="Greenberg D.E."/>
            <person name="Porcella S.F."/>
            <person name="Zarember K."/>
            <person name="Zelazny A.M."/>
            <person name="Bruno D."/>
            <person name="Martens C."/>
            <person name="Barbian K.D."/>
            <person name="Jaske E."/>
            <person name="Holland S.M."/>
        </authorList>
    </citation>
    <scope>NUCLEOTIDE SEQUENCE [LARGE SCALE GENOMIC DNA]</scope>
    <source>
        <strain evidence="6">CGDNIH3</strain>
    </source>
</reference>